<reference evidence="2" key="1">
    <citation type="submission" date="2010-08" db="EMBL/GenBank/DDBJ databases">
        <authorList>
            <consortium name="Caenorhabditis japonica Sequencing Consortium"/>
            <person name="Wilson R.K."/>
        </authorList>
    </citation>
    <scope>NUCLEOTIDE SEQUENCE [LARGE SCALE GENOMIC DNA]</scope>
    <source>
        <strain evidence="2">DF5081</strain>
    </source>
</reference>
<accession>A0A8R1IM22</accession>
<evidence type="ECO:0000313" key="1">
    <source>
        <dbReference type="EnsemblMetazoa" id="CJA37698.1"/>
    </source>
</evidence>
<reference evidence="1" key="2">
    <citation type="submission" date="2022-06" db="UniProtKB">
        <authorList>
            <consortium name="EnsemblMetazoa"/>
        </authorList>
    </citation>
    <scope>IDENTIFICATION</scope>
    <source>
        <strain evidence="1">DF5081</strain>
    </source>
</reference>
<name>A0A8R1IM22_CAEJA</name>
<dbReference type="Proteomes" id="UP000005237">
    <property type="component" value="Unassembled WGS sequence"/>
</dbReference>
<organism evidence="1 2">
    <name type="scientific">Caenorhabditis japonica</name>
    <dbReference type="NCBI Taxonomy" id="281687"/>
    <lineage>
        <taxon>Eukaryota</taxon>
        <taxon>Metazoa</taxon>
        <taxon>Ecdysozoa</taxon>
        <taxon>Nematoda</taxon>
        <taxon>Chromadorea</taxon>
        <taxon>Rhabditida</taxon>
        <taxon>Rhabditina</taxon>
        <taxon>Rhabditomorpha</taxon>
        <taxon>Rhabditoidea</taxon>
        <taxon>Rhabditidae</taxon>
        <taxon>Peloderinae</taxon>
        <taxon>Caenorhabditis</taxon>
    </lineage>
</organism>
<evidence type="ECO:0000313" key="2">
    <source>
        <dbReference type="Proteomes" id="UP000005237"/>
    </source>
</evidence>
<dbReference type="AlphaFoldDB" id="A0A8R1IM22"/>
<dbReference type="EnsemblMetazoa" id="CJA37698.1">
    <property type="protein sequence ID" value="CJA37698.1"/>
    <property type="gene ID" value="WBGene00213545"/>
</dbReference>
<sequence>MASAISKIRHLLKQNGESFEDDKSLVEGWMTMSEEDREEWGKKIQKELGEADPTADDRQHTVALENSILCPLRLGPGNARPEIVATPRRLMRVDIW</sequence>
<proteinExistence type="predicted"/>
<protein>
    <submittedName>
        <fullName evidence="1">Uncharacterized protein</fullName>
    </submittedName>
</protein>
<keyword evidence="2" id="KW-1185">Reference proteome</keyword>